<name>B0SPY7_LEPBP</name>
<keyword evidence="2" id="KW-1185">Reference proteome</keyword>
<accession>B0SPY7</accession>
<evidence type="ECO:0000313" key="2">
    <source>
        <dbReference type="Proteomes" id="UP000001847"/>
    </source>
</evidence>
<organism evidence="1 2">
    <name type="scientific">Leptospira biflexa serovar Patoc (strain Patoc 1 / ATCC 23582 / Paris)</name>
    <dbReference type="NCBI Taxonomy" id="456481"/>
    <lineage>
        <taxon>Bacteria</taxon>
        <taxon>Pseudomonadati</taxon>
        <taxon>Spirochaetota</taxon>
        <taxon>Spirochaetia</taxon>
        <taxon>Leptospirales</taxon>
        <taxon>Leptospiraceae</taxon>
        <taxon>Leptospira</taxon>
    </lineage>
</organism>
<sequence>MMVIKKFLILCLILAFGIAFEIHSARLFTFPSTTSECRFKPGYYIESIPLESGELTIHVDITNEFATFHRIIDKFYVKNKINWVKDCEFELITLEITDPILMDSDFIGNKTHYRVKQIKDTLYQYAEVNKQNVISLQFQGLVFPHAVME</sequence>
<dbReference type="BioCyc" id="LBIF456481:LEPBI_RS07100-MONOMER"/>
<dbReference type="AlphaFoldDB" id="B0SPY7"/>
<protein>
    <submittedName>
        <fullName evidence="1">Uncharacterized protein</fullName>
    </submittedName>
</protein>
<dbReference type="OrthoDB" id="332191at2"/>
<gene>
    <name evidence="1" type="ordered locus">LEPBI_I1445</name>
</gene>
<dbReference type="Proteomes" id="UP000001847">
    <property type="component" value="Chromosome I"/>
</dbReference>
<proteinExistence type="predicted"/>
<evidence type="ECO:0000313" key="1">
    <source>
        <dbReference type="EMBL" id="ABZ97553.1"/>
    </source>
</evidence>
<dbReference type="EMBL" id="CP000786">
    <property type="protein sequence ID" value="ABZ97553.1"/>
    <property type="molecule type" value="Genomic_DNA"/>
</dbReference>
<reference evidence="1 2" key="1">
    <citation type="journal article" date="2008" name="PLoS ONE">
        <title>Genome sequence of the saprophyte Leptospira biflexa provides insights into the evolution of Leptospira and the pathogenesis of leptospirosis.</title>
        <authorList>
            <person name="Picardeau M."/>
            <person name="Bulach D.M."/>
            <person name="Bouchier C."/>
            <person name="Zuerner R.L."/>
            <person name="Zidane N."/>
            <person name="Wilson P.J."/>
            <person name="Creno S."/>
            <person name="Kuczek E.S."/>
            <person name="Bommezzadri S."/>
            <person name="Davis J.C."/>
            <person name="McGrath A."/>
            <person name="Johnson M.J."/>
            <person name="Boursaux-Eude C."/>
            <person name="Seemann T."/>
            <person name="Rouy Z."/>
            <person name="Coppel R.L."/>
            <person name="Rood J.I."/>
            <person name="Lajus A."/>
            <person name="Davies J.K."/>
            <person name="Medigue C."/>
            <person name="Adler B."/>
        </authorList>
    </citation>
    <scope>NUCLEOTIDE SEQUENCE [LARGE SCALE GENOMIC DNA]</scope>
    <source>
        <strain evidence="2">Patoc 1 / ATCC 23582 / Paris</strain>
    </source>
</reference>
<dbReference type="KEGG" id="lbi:LEPBI_I1445"/>
<dbReference type="HOGENOM" id="CLU_1747370_0_0_12"/>